<accession>A0A1H8AHI9</accession>
<name>A0A1H8AHI9_9MICO</name>
<keyword evidence="2" id="KW-1185">Reference proteome</keyword>
<dbReference type="STRING" id="1424661.SAMN05216281_101164"/>
<dbReference type="InterPro" id="IPR036390">
    <property type="entry name" value="WH_DNA-bd_sf"/>
</dbReference>
<evidence type="ECO:0000313" key="2">
    <source>
        <dbReference type="Proteomes" id="UP000297654"/>
    </source>
</evidence>
<reference evidence="1 2" key="1">
    <citation type="submission" date="2019-03" db="EMBL/GenBank/DDBJ databases">
        <title>Genomics of glacier-inhabiting Cryobacterium strains.</title>
        <authorList>
            <person name="Liu Q."/>
            <person name="Xin Y.-H."/>
        </authorList>
    </citation>
    <scope>NUCLEOTIDE SEQUENCE [LARGE SCALE GENOMIC DNA]</scope>
    <source>
        <strain evidence="1 2">Hh15</strain>
    </source>
</reference>
<gene>
    <name evidence="1" type="ORF">E3O10_11920</name>
</gene>
<dbReference type="PANTHER" id="PTHR33164:SF57">
    <property type="entry name" value="MARR-FAMILY TRANSCRIPTIONAL REGULATOR"/>
    <property type="match status" value="1"/>
</dbReference>
<dbReference type="Gene3D" id="1.10.10.10">
    <property type="entry name" value="Winged helix-like DNA-binding domain superfamily/Winged helix DNA-binding domain"/>
    <property type="match status" value="1"/>
</dbReference>
<dbReference type="PANTHER" id="PTHR33164">
    <property type="entry name" value="TRANSCRIPTIONAL REGULATOR, MARR FAMILY"/>
    <property type="match status" value="1"/>
</dbReference>
<proteinExistence type="predicted"/>
<dbReference type="EMBL" id="SOFF01000031">
    <property type="protein sequence ID" value="TFB88505.1"/>
    <property type="molecule type" value="Genomic_DNA"/>
</dbReference>
<dbReference type="SMART" id="SM00347">
    <property type="entry name" value="HTH_MARR"/>
    <property type="match status" value="1"/>
</dbReference>
<dbReference type="Pfam" id="PF12802">
    <property type="entry name" value="MarR_2"/>
    <property type="match status" value="1"/>
</dbReference>
<dbReference type="AlphaFoldDB" id="A0A1H8AHI9"/>
<dbReference type="GO" id="GO:0006950">
    <property type="term" value="P:response to stress"/>
    <property type="evidence" value="ECO:0007669"/>
    <property type="project" value="TreeGrafter"/>
</dbReference>
<protein>
    <submittedName>
        <fullName evidence="1">MarR family transcriptional regulator</fullName>
    </submittedName>
</protein>
<dbReference type="SUPFAM" id="SSF46785">
    <property type="entry name" value="Winged helix' DNA-binding domain"/>
    <property type="match status" value="1"/>
</dbReference>
<sequence length="153" mass="16880">MSDVVEPLLVEGDSPELTRVEAQMAMLASHIRVNTRSTAAVIDPTLEPFGLALLRVLARRGETHAGVVADVLAVDRSMISRQAKLLCALGLVATRVDPLDGRARFLALTAHAEEKLAEVRRNRTALVHRRLSRWTPAELDQFATLLERLNEPD</sequence>
<evidence type="ECO:0000313" key="1">
    <source>
        <dbReference type="EMBL" id="TFB88505.1"/>
    </source>
</evidence>
<dbReference type="InterPro" id="IPR036388">
    <property type="entry name" value="WH-like_DNA-bd_sf"/>
</dbReference>
<dbReference type="Proteomes" id="UP000297654">
    <property type="component" value="Unassembled WGS sequence"/>
</dbReference>
<dbReference type="InterPro" id="IPR000835">
    <property type="entry name" value="HTH_MarR-typ"/>
</dbReference>
<dbReference type="RefSeq" id="WP_092106289.1">
    <property type="nucleotide sequence ID" value="NZ_FOCN01000001.1"/>
</dbReference>
<dbReference type="OrthoDB" id="9154853at2"/>
<comment type="caution">
    <text evidence="1">The sequence shown here is derived from an EMBL/GenBank/DDBJ whole genome shotgun (WGS) entry which is preliminary data.</text>
</comment>
<dbReference type="GO" id="GO:0003700">
    <property type="term" value="F:DNA-binding transcription factor activity"/>
    <property type="evidence" value="ECO:0007669"/>
    <property type="project" value="InterPro"/>
</dbReference>
<dbReference type="InterPro" id="IPR039422">
    <property type="entry name" value="MarR/SlyA-like"/>
</dbReference>
<organism evidence="1 2">
    <name type="scientific">Cryobacterium luteum</name>
    <dbReference type="NCBI Taxonomy" id="1424661"/>
    <lineage>
        <taxon>Bacteria</taxon>
        <taxon>Bacillati</taxon>
        <taxon>Actinomycetota</taxon>
        <taxon>Actinomycetes</taxon>
        <taxon>Micrococcales</taxon>
        <taxon>Microbacteriaceae</taxon>
        <taxon>Cryobacterium</taxon>
    </lineage>
</organism>